<evidence type="ECO:0000313" key="2">
    <source>
        <dbReference type="Proteomes" id="UP000308197"/>
    </source>
</evidence>
<keyword evidence="2" id="KW-1185">Reference proteome</keyword>
<protein>
    <submittedName>
        <fullName evidence="1">Uncharacterized protein</fullName>
    </submittedName>
</protein>
<evidence type="ECO:0000313" key="1">
    <source>
        <dbReference type="EMBL" id="TFK90115.1"/>
    </source>
</evidence>
<sequence length="85" mass="9238">MCAAGTLHCDGSSGRNVYRTLHLLLVSATLPTHLETLGRPQLPSLTYQLRSVSAVSAVFTLLPLLVRCVYHGRTDWQSGWASDGL</sequence>
<gene>
    <name evidence="1" type="ORF">K466DRAFT_584046</name>
</gene>
<accession>A0A5C3PK17</accession>
<dbReference type="InParanoid" id="A0A5C3PK17"/>
<dbReference type="EMBL" id="ML211055">
    <property type="protein sequence ID" value="TFK90115.1"/>
    <property type="molecule type" value="Genomic_DNA"/>
</dbReference>
<name>A0A5C3PK17_9APHY</name>
<reference evidence="1 2" key="1">
    <citation type="journal article" date="2019" name="Nat. Ecol. Evol.">
        <title>Megaphylogeny resolves global patterns of mushroom evolution.</title>
        <authorList>
            <person name="Varga T."/>
            <person name="Krizsan K."/>
            <person name="Foldi C."/>
            <person name="Dima B."/>
            <person name="Sanchez-Garcia M."/>
            <person name="Sanchez-Ramirez S."/>
            <person name="Szollosi G.J."/>
            <person name="Szarkandi J.G."/>
            <person name="Papp V."/>
            <person name="Albert L."/>
            <person name="Andreopoulos W."/>
            <person name="Angelini C."/>
            <person name="Antonin V."/>
            <person name="Barry K.W."/>
            <person name="Bougher N.L."/>
            <person name="Buchanan P."/>
            <person name="Buyck B."/>
            <person name="Bense V."/>
            <person name="Catcheside P."/>
            <person name="Chovatia M."/>
            <person name="Cooper J."/>
            <person name="Damon W."/>
            <person name="Desjardin D."/>
            <person name="Finy P."/>
            <person name="Geml J."/>
            <person name="Haridas S."/>
            <person name="Hughes K."/>
            <person name="Justo A."/>
            <person name="Karasinski D."/>
            <person name="Kautmanova I."/>
            <person name="Kiss B."/>
            <person name="Kocsube S."/>
            <person name="Kotiranta H."/>
            <person name="LaButti K.M."/>
            <person name="Lechner B.E."/>
            <person name="Liimatainen K."/>
            <person name="Lipzen A."/>
            <person name="Lukacs Z."/>
            <person name="Mihaltcheva S."/>
            <person name="Morgado L.N."/>
            <person name="Niskanen T."/>
            <person name="Noordeloos M.E."/>
            <person name="Ohm R.A."/>
            <person name="Ortiz-Santana B."/>
            <person name="Ovrebo C."/>
            <person name="Racz N."/>
            <person name="Riley R."/>
            <person name="Savchenko A."/>
            <person name="Shiryaev A."/>
            <person name="Soop K."/>
            <person name="Spirin V."/>
            <person name="Szebenyi C."/>
            <person name="Tomsovsky M."/>
            <person name="Tulloss R.E."/>
            <person name="Uehling J."/>
            <person name="Grigoriev I.V."/>
            <person name="Vagvolgyi C."/>
            <person name="Papp T."/>
            <person name="Martin F.M."/>
            <person name="Miettinen O."/>
            <person name="Hibbett D.S."/>
            <person name="Nagy L.G."/>
        </authorList>
    </citation>
    <scope>NUCLEOTIDE SEQUENCE [LARGE SCALE GENOMIC DNA]</scope>
    <source>
        <strain evidence="1 2">HHB13444</strain>
    </source>
</reference>
<dbReference type="Proteomes" id="UP000308197">
    <property type="component" value="Unassembled WGS sequence"/>
</dbReference>
<dbReference type="AlphaFoldDB" id="A0A5C3PK17"/>
<organism evidence="1 2">
    <name type="scientific">Polyporus arcularius HHB13444</name>
    <dbReference type="NCBI Taxonomy" id="1314778"/>
    <lineage>
        <taxon>Eukaryota</taxon>
        <taxon>Fungi</taxon>
        <taxon>Dikarya</taxon>
        <taxon>Basidiomycota</taxon>
        <taxon>Agaricomycotina</taxon>
        <taxon>Agaricomycetes</taxon>
        <taxon>Polyporales</taxon>
        <taxon>Polyporaceae</taxon>
        <taxon>Polyporus</taxon>
    </lineage>
</organism>
<proteinExistence type="predicted"/>